<dbReference type="AlphaFoldDB" id="A0AAE1HLV6"/>
<evidence type="ECO:0000256" key="1">
    <source>
        <dbReference type="SAM" id="MobiDB-lite"/>
    </source>
</evidence>
<feature type="compositionally biased region" description="Acidic residues" evidence="1">
    <location>
        <begin position="43"/>
        <end position="54"/>
    </location>
</feature>
<reference evidence="2" key="1">
    <citation type="submission" date="2021-07" db="EMBL/GenBank/DDBJ databases">
        <authorList>
            <person name="Catto M.A."/>
            <person name="Jacobson A."/>
            <person name="Kennedy G."/>
            <person name="Labadie P."/>
            <person name="Hunt B.G."/>
            <person name="Srinivasan R."/>
        </authorList>
    </citation>
    <scope>NUCLEOTIDE SEQUENCE</scope>
    <source>
        <strain evidence="2">PL_HMW_Pooled</strain>
        <tissue evidence="2">Head</tissue>
    </source>
</reference>
<feature type="compositionally biased region" description="Basic and acidic residues" evidence="1">
    <location>
        <begin position="31"/>
        <end position="42"/>
    </location>
</feature>
<name>A0AAE1HLV6_9NEOP</name>
<comment type="caution">
    <text evidence="2">The sequence shown here is derived from an EMBL/GenBank/DDBJ whole genome shotgun (WGS) entry which is preliminary data.</text>
</comment>
<reference evidence="2" key="2">
    <citation type="journal article" date="2023" name="BMC Genomics">
        <title>Pest status, molecular evolution, and epigenetic factors derived from the genome assembly of Frankliniella fusca, a thysanopteran phytovirus vector.</title>
        <authorList>
            <person name="Catto M.A."/>
            <person name="Labadie P.E."/>
            <person name="Jacobson A.L."/>
            <person name="Kennedy G.G."/>
            <person name="Srinivasan R."/>
            <person name="Hunt B.G."/>
        </authorList>
    </citation>
    <scope>NUCLEOTIDE SEQUENCE</scope>
    <source>
        <strain evidence="2">PL_HMW_Pooled</strain>
    </source>
</reference>
<accession>A0AAE1HLV6</accession>
<protein>
    <submittedName>
        <fullName evidence="2">Peroxisomal biogenesis factor 6</fullName>
    </submittedName>
</protein>
<feature type="region of interest" description="Disordered" evidence="1">
    <location>
        <begin position="1"/>
        <end position="54"/>
    </location>
</feature>
<dbReference type="EMBL" id="JAHWGI010001134">
    <property type="protein sequence ID" value="KAK3923041.1"/>
    <property type="molecule type" value="Genomic_DNA"/>
</dbReference>
<gene>
    <name evidence="2" type="ORF">KUF71_001700</name>
</gene>
<dbReference type="Proteomes" id="UP001219518">
    <property type="component" value="Unassembled WGS sequence"/>
</dbReference>
<keyword evidence="3" id="KW-1185">Reference proteome</keyword>
<sequence>MAPTSTATARHQSSPGAHNRTMPPVASQPHTRVEARDVHDESVSDEEQQHEEEVEALEAGQRGCHALDGDGVRGDELRQQDAVECNHRTGGDEQQRLKAHVPHDVPISPYHRPSTQAGLAQWQGRRRRPAGRASLLTCSRRTYTTANTSVVSSARASASLPDDATQALCPGLFLMERRPEAGAQQPPQTAVLDVRDLCGRDIAREKEAVLPQAEGVRRLSGVVCNTDPGWSLQLLQRAAPTVEEVSVFYSREPHLRAVHAMPRLRRLFLWGDDGALDAQPPELDELPPQEHDAGLRWLAAWLPRATLQSLLRAHGRTLVEVQLMVGTAAGPAGQHSWPASCSDLDALLEPCGLRALRTLVLWRVVAWLHEPAACREQRDAVRRVLPAAAEVLCGLCDRAVWQRF</sequence>
<feature type="compositionally biased region" description="Polar residues" evidence="1">
    <location>
        <begin position="1"/>
        <end position="16"/>
    </location>
</feature>
<organism evidence="2 3">
    <name type="scientific">Frankliniella fusca</name>
    <dbReference type="NCBI Taxonomy" id="407009"/>
    <lineage>
        <taxon>Eukaryota</taxon>
        <taxon>Metazoa</taxon>
        <taxon>Ecdysozoa</taxon>
        <taxon>Arthropoda</taxon>
        <taxon>Hexapoda</taxon>
        <taxon>Insecta</taxon>
        <taxon>Pterygota</taxon>
        <taxon>Neoptera</taxon>
        <taxon>Paraneoptera</taxon>
        <taxon>Thysanoptera</taxon>
        <taxon>Terebrantia</taxon>
        <taxon>Thripoidea</taxon>
        <taxon>Thripidae</taxon>
        <taxon>Frankliniella</taxon>
    </lineage>
</organism>
<proteinExistence type="predicted"/>
<evidence type="ECO:0000313" key="2">
    <source>
        <dbReference type="EMBL" id="KAK3923041.1"/>
    </source>
</evidence>
<evidence type="ECO:0000313" key="3">
    <source>
        <dbReference type="Proteomes" id="UP001219518"/>
    </source>
</evidence>